<dbReference type="EMBL" id="ML977003">
    <property type="protein sequence ID" value="KAF1953493.1"/>
    <property type="molecule type" value="Genomic_DNA"/>
</dbReference>
<name>A0A6A5TKT6_9PLEO</name>
<gene>
    <name evidence="1" type="ORF">CC80DRAFT_139865</name>
</gene>
<dbReference type="Proteomes" id="UP000800035">
    <property type="component" value="Unassembled WGS sequence"/>
</dbReference>
<organism evidence="1 2">
    <name type="scientific">Byssothecium circinans</name>
    <dbReference type="NCBI Taxonomy" id="147558"/>
    <lineage>
        <taxon>Eukaryota</taxon>
        <taxon>Fungi</taxon>
        <taxon>Dikarya</taxon>
        <taxon>Ascomycota</taxon>
        <taxon>Pezizomycotina</taxon>
        <taxon>Dothideomycetes</taxon>
        <taxon>Pleosporomycetidae</taxon>
        <taxon>Pleosporales</taxon>
        <taxon>Massarineae</taxon>
        <taxon>Massarinaceae</taxon>
        <taxon>Byssothecium</taxon>
    </lineage>
</organism>
<keyword evidence="2" id="KW-1185">Reference proteome</keyword>
<evidence type="ECO:0000313" key="2">
    <source>
        <dbReference type="Proteomes" id="UP000800035"/>
    </source>
</evidence>
<sequence length="107" mass="11787">MVWPTRTRHLIFHALSAAHPLVYCLYLDLCRNLAGQLTVRIIIMRHGICCTPACFVPTELRVRSHESISPEARPPFQPFSASVSSRLELSACGVIPASLPPLAQPSP</sequence>
<accession>A0A6A5TKT6</accession>
<dbReference type="AlphaFoldDB" id="A0A6A5TKT6"/>
<evidence type="ECO:0000313" key="1">
    <source>
        <dbReference type="EMBL" id="KAF1953493.1"/>
    </source>
</evidence>
<reference evidence="1" key="1">
    <citation type="journal article" date="2020" name="Stud. Mycol.">
        <title>101 Dothideomycetes genomes: a test case for predicting lifestyles and emergence of pathogens.</title>
        <authorList>
            <person name="Haridas S."/>
            <person name="Albert R."/>
            <person name="Binder M."/>
            <person name="Bloem J."/>
            <person name="Labutti K."/>
            <person name="Salamov A."/>
            <person name="Andreopoulos B."/>
            <person name="Baker S."/>
            <person name="Barry K."/>
            <person name="Bills G."/>
            <person name="Bluhm B."/>
            <person name="Cannon C."/>
            <person name="Castanera R."/>
            <person name="Culley D."/>
            <person name="Daum C."/>
            <person name="Ezra D."/>
            <person name="Gonzalez J."/>
            <person name="Henrissat B."/>
            <person name="Kuo A."/>
            <person name="Liang C."/>
            <person name="Lipzen A."/>
            <person name="Lutzoni F."/>
            <person name="Magnuson J."/>
            <person name="Mondo S."/>
            <person name="Nolan M."/>
            <person name="Ohm R."/>
            <person name="Pangilinan J."/>
            <person name="Park H.-J."/>
            <person name="Ramirez L."/>
            <person name="Alfaro M."/>
            <person name="Sun H."/>
            <person name="Tritt A."/>
            <person name="Yoshinaga Y."/>
            <person name="Zwiers L.-H."/>
            <person name="Turgeon B."/>
            <person name="Goodwin S."/>
            <person name="Spatafora J."/>
            <person name="Crous P."/>
            <person name="Grigoriev I."/>
        </authorList>
    </citation>
    <scope>NUCLEOTIDE SEQUENCE</scope>
    <source>
        <strain evidence="1">CBS 675.92</strain>
    </source>
</reference>
<proteinExistence type="predicted"/>
<protein>
    <submittedName>
        <fullName evidence="1">Uncharacterized protein</fullName>
    </submittedName>
</protein>